<dbReference type="EMBL" id="CM055107">
    <property type="protein sequence ID" value="KAJ7527204.1"/>
    <property type="molecule type" value="Genomic_DNA"/>
</dbReference>
<organism evidence="1 2">
    <name type="scientific">Diphasiastrum complanatum</name>
    <name type="common">Issler's clubmoss</name>
    <name type="synonym">Lycopodium complanatum</name>
    <dbReference type="NCBI Taxonomy" id="34168"/>
    <lineage>
        <taxon>Eukaryota</taxon>
        <taxon>Viridiplantae</taxon>
        <taxon>Streptophyta</taxon>
        <taxon>Embryophyta</taxon>
        <taxon>Tracheophyta</taxon>
        <taxon>Lycopodiopsida</taxon>
        <taxon>Lycopodiales</taxon>
        <taxon>Lycopodiaceae</taxon>
        <taxon>Lycopodioideae</taxon>
        <taxon>Diphasiastrum</taxon>
    </lineage>
</organism>
<gene>
    <name evidence="1" type="ORF">O6H91_16G042100</name>
</gene>
<sequence>MAAAEDANEIVFEPLSSRFQTKDGEAYIQYELKDGEQEGKGALDLKSTFVPPTKRGLGIAPKLAEAAFSYAKEQGLTVIPTCSFISGSFLSKNPHWKEFVTAAPVV</sequence>
<protein>
    <submittedName>
        <fullName evidence="1">Uncharacterized protein</fullName>
    </submittedName>
</protein>
<dbReference type="Proteomes" id="UP001162992">
    <property type="component" value="Chromosome 16"/>
</dbReference>
<keyword evidence="2" id="KW-1185">Reference proteome</keyword>
<proteinExistence type="predicted"/>
<evidence type="ECO:0000313" key="1">
    <source>
        <dbReference type="EMBL" id="KAJ7527204.1"/>
    </source>
</evidence>
<reference evidence="2" key="1">
    <citation type="journal article" date="2024" name="Proc. Natl. Acad. Sci. U.S.A.">
        <title>Extraordinary preservation of gene collinearity over three hundred million years revealed in homosporous lycophytes.</title>
        <authorList>
            <person name="Li C."/>
            <person name="Wickell D."/>
            <person name="Kuo L.Y."/>
            <person name="Chen X."/>
            <person name="Nie B."/>
            <person name="Liao X."/>
            <person name="Peng D."/>
            <person name="Ji J."/>
            <person name="Jenkins J."/>
            <person name="Williams M."/>
            <person name="Shu S."/>
            <person name="Plott C."/>
            <person name="Barry K."/>
            <person name="Rajasekar S."/>
            <person name="Grimwood J."/>
            <person name="Han X."/>
            <person name="Sun S."/>
            <person name="Hou Z."/>
            <person name="He W."/>
            <person name="Dai G."/>
            <person name="Sun C."/>
            <person name="Schmutz J."/>
            <person name="Leebens-Mack J.H."/>
            <person name="Li F.W."/>
            <person name="Wang L."/>
        </authorList>
    </citation>
    <scope>NUCLEOTIDE SEQUENCE [LARGE SCALE GENOMIC DNA]</scope>
    <source>
        <strain evidence="2">cv. PW_Plant_1</strain>
    </source>
</reference>
<comment type="caution">
    <text evidence="1">The sequence shown here is derived from an EMBL/GenBank/DDBJ whole genome shotgun (WGS) entry which is preliminary data.</text>
</comment>
<name>A0ACC2BBQ6_DIPCM</name>
<evidence type="ECO:0000313" key="2">
    <source>
        <dbReference type="Proteomes" id="UP001162992"/>
    </source>
</evidence>
<accession>A0ACC2BBQ6</accession>